<proteinExistence type="predicted"/>
<reference evidence="2" key="1">
    <citation type="submission" date="2018-07" db="EMBL/GenBank/DDBJ databases">
        <title>Giant CbK-like Caulobacter bacteriophages have genetically divergent genomes.</title>
        <authorList>
            <person name="Wilson K.M."/>
            <person name="Ely B."/>
        </authorList>
    </citation>
    <scope>NUCLEOTIDE SEQUENCE [LARGE SCALE GENOMIC DNA]</scope>
</reference>
<evidence type="ECO:0000313" key="1">
    <source>
        <dbReference type="EMBL" id="AXQ69127.1"/>
    </source>
</evidence>
<evidence type="ECO:0000313" key="2">
    <source>
        <dbReference type="Proteomes" id="UP000259421"/>
    </source>
</evidence>
<organism evidence="1 2">
    <name type="scientific">Caulobacter phage CcrBL9</name>
    <dbReference type="NCBI Taxonomy" id="2283270"/>
    <lineage>
        <taxon>Viruses</taxon>
        <taxon>Duplodnaviria</taxon>
        <taxon>Heunggongvirae</taxon>
        <taxon>Uroviricota</taxon>
        <taxon>Caudoviricetes</taxon>
        <taxon>Jeanschmidtviridae</taxon>
        <taxon>Bertelyvirus</taxon>
        <taxon>Bertelyvirus BL9</taxon>
    </lineage>
</organism>
<reference evidence="1 2" key="2">
    <citation type="submission" date="2018-09" db="EMBL/GenBank/DDBJ databases">
        <title>Giant CbK-like Caulobacter bacteriophages have genetically divergent genomes.</title>
        <authorList>
            <person name="Wilson K."/>
            <person name="Ely B."/>
        </authorList>
    </citation>
    <scope>NUCLEOTIDE SEQUENCE [LARGE SCALE GENOMIC DNA]</scope>
</reference>
<dbReference type="EMBL" id="MH588546">
    <property type="protein sequence ID" value="AXQ69127.1"/>
    <property type="molecule type" value="Genomic_DNA"/>
</dbReference>
<sequence>MIAYDLRQQHDDWGNNPALLTVEDRNAIDLGAWKRAGHETLCETCDRPYWKHPEVIGALWLHRLCDNTLVKL</sequence>
<dbReference type="Proteomes" id="UP000259421">
    <property type="component" value="Segment"/>
</dbReference>
<keyword evidence="2" id="KW-1185">Reference proteome</keyword>
<name>A0A385EE78_9CAUD</name>
<protein>
    <submittedName>
        <fullName evidence="1">Uncharacterized protein</fullName>
    </submittedName>
</protein>
<accession>A0A385EE78</accession>
<gene>
    <name evidence="1" type="ORF">CcrBL9_gp103</name>
</gene>